<evidence type="ECO:0000256" key="1">
    <source>
        <dbReference type="ARBA" id="ARBA00000085"/>
    </source>
</evidence>
<dbReference type="AlphaFoldDB" id="A0A512H399"/>
<keyword evidence="11 13" id="KW-0902">Two-component regulatory system</keyword>
<sequence>MRLKRRLQRLAVWARRKHLGRRLALVLFLAALASGGGTFYFLSTPEPTSITLLTLLNLDLVIFLILGVLVVRAGVRLWSERRTGAAGSRLHVRVTVLFSAVAIVPAIVLAVFSALVFQVGFESWFDDKVSTAVEESQEVAEAFLKAHMNAIAGDAALMANDLNRAWRRLPNQQVLNQFLGTQSVLRNLSEVVVFTGDGTVIGRAGYTISLRFEQVPSFLIEQANKGEVVVLPGQANDRVRALVELAQPSTYLYVGRFVDPTVSDHIEKADAAVREYMTFKDQSAQLQILYFLSTVVVSLLLLLGAMWVGMSIANRLARPIMQLIDAAEKVREGNLAVRVPEIIASDEVALLGRAFNRMTVRLESQHRRLMAAYEELDERRRFTETVLAGVSAGVIGVDAAGRINLPNPSAKALLDEDLDLWIGHPIGAILPAFGDLLNDAGQRPDRPVEQEIEVTTATRRHATLLVRVAAEHADSGVTGFVFTFDDITELQAAQRKAAWADVARRIAHEIRNPLTPIQLSAERLKRKYLRQITEDPETFARCTDIIVRHVSDIGQMVDEFSAFARMPAPEIRTADLVDIVSQAVFLQHTAYGRISFETELPDTPVWVACDSRQITQALTNLLKNAVEAIEGRDRPAEGGPPLVPGVVRVLLSVSGDWATVILIDNGRGLPPDMEPHRLTEPYVTTRSKGTGLGLAIVKKILEDHGGDLILENAPGGGAAIAMTLPLSRSLPPETVPSAPPAVSSERGPEAASVSAQTLSVHGP</sequence>
<dbReference type="Pfam" id="PF00672">
    <property type="entry name" value="HAMP"/>
    <property type="match status" value="1"/>
</dbReference>
<evidence type="ECO:0000259" key="16">
    <source>
        <dbReference type="PROSITE" id="PS50109"/>
    </source>
</evidence>
<feature type="domain" description="Histidine kinase" evidence="16">
    <location>
        <begin position="505"/>
        <end position="728"/>
    </location>
</feature>
<dbReference type="InterPro" id="IPR035965">
    <property type="entry name" value="PAS-like_dom_sf"/>
</dbReference>
<dbReference type="PANTHER" id="PTHR43065">
    <property type="entry name" value="SENSOR HISTIDINE KINASE"/>
    <property type="match status" value="1"/>
</dbReference>
<evidence type="ECO:0000259" key="17">
    <source>
        <dbReference type="PROSITE" id="PS50885"/>
    </source>
</evidence>
<evidence type="ECO:0000256" key="8">
    <source>
        <dbReference type="ARBA" id="ARBA00022777"/>
    </source>
</evidence>
<dbReference type="GO" id="GO:0000155">
    <property type="term" value="F:phosphorelay sensor kinase activity"/>
    <property type="evidence" value="ECO:0007669"/>
    <property type="project" value="InterPro"/>
</dbReference>
<evidence type="ECO:0000256" key="4">
    <source>
        <dbReference type="ARBA" id="ARBA00022553"/>
    </source>
</evidence>
<dbReference type="GO" id="GO:0005524">
    <property type="term" value="F:ATP binding"/>
    <property type="evidence" value="ECO:0007669"/>
    <property type="project" value="UniProtKB-UniRule"/>
</dbReference>
<reference evidence="18 19" key="1">
    <citation type="submission" date="2019-07" db="EMBL/GenBank/DDBJ databases">
        <title>Whole genome shotgun sequence of Rhodospirillum oryzae NBRC 107573.</title>
        <authorList>
            <person name="Hosoyama A."/>
            <person name="Uohara A."/>
            <person name="Ohji S."/>
            <person name="Ichikawa N."/>
        </authorList>
    </citation>
    <scope>NUCLEOTIDE SEQUENCE [LARGE SCALE GENOMIC DNA]</scope>
    <source>
        <strain evidence="18 19">NBRC 107573</strain>
    </source>
</reference>
<evidence type="ECO:0000313" key="19">
    <source>
        <dbReference type="Proteomes" id="UP000321567"/>
    </source>
</evidence>
<evidence type="ECO:0000256" key="14">
    <source>
        <dbReference type="SAM" id="MobiDB-lite"/>
    </source>
</evidence>
<feature type="domain" description="HAMP" evidence="17">
    <location>
        <begin position="314"/>
        <end position="367"/>
    </location>
</feature>
<evidence type="ECO:0000256" key="10">
    <source>
        <dbReference type="ARBA" id="ARBA00022989"/>
    </source>
</evidence>
<keyword evidence="6 13" id="KW-0812">Transmembrane</keyword>
<keyword evidence="4" id="KW-0597">Phosphoprotein</keyword>
<dbReference type="CDD" id="cd00130">
    <property type="entry name" value="PAS"/>
    <property type="match status" value="1"/>
</dbReference>
<dbReference type="SMART" id="SM00387">
    <property type="entry name" value="HATPase_c"/>
    <property type="match status" value="1"/>
</dbReference>
<feature type="transmembrane region" description="Helical" evidence="15">
    <location>
        <begin position="54"/>
        <end position="75"/>
    </location>
</feature>
<keyword evidence="5 13" id="KW-0808">Transferase</keyword>
<name>A0A512H399_9PROT</name>
<evidence type="ECO:0000256" key="5">
    <source>
        <dbReference type="ARBA" id="ARBA00022679"/>
    </source>
</evidence>
<feature type="transmembrane region" description="Helical" evidence="15">
    <location>
        <begin position="23"/>
        <end position="42"/>
    </location>
</feature>
<comment type="caution">
    <text evidence="18">The sequence shown here is derived from an EMBL/GenBank/DDBJ whole genome shotgun (WGS) entry which is preliminary data.</text>
</comment>
<evidence type="ECO:0000256" key="7">
    <source>
        <dbReference type="ARBA" id="ARBA00022741"/>
    </source>
</evidence>
<keyword evidence="13" id="KW-0535">Nitrogen fixation</keyword>
<feature type="transmembrane region" description="Helical" evidence="15">
    <location>
        <begin position="288"/>
        <end position="313"/>
    </location>
</feature>
<keyword evidence="10 15" id="KW-1133">Transmembrane helix</keyword>
<evidence type="ECO:0000313" key="18">
    <source>
        <dbReference type="EMBL" id="GEO79911.1"/>
    </source>
</evidence>
<keyword evidence="7 13" id="KW-0547">Nucleotide-binding</keyword>
<dbReference type="Pfam" id="PF00512">
    <property type="entry name" value="HisKA"/>
    <property type="match status" value="1"/>
</dbReference>
<dbReference type="SUPFAM" id="SSF47384">
    <property type="entry name" value="Homodimeric domain of signal transducing histidine kinase"/>
    <property type="match status" value="1"/>
</dbReference>
<dbReference type="EC" id="2.7.13.3" evidence="13"/>
<comment type="subcellular location">
    <subcellularLocation>
        <location evidence="2 13">Cell membrane</location>
        <topology evidence="2 13">Multi-pass membrane protein</topology>
    </subcellularLocation>
</comment>
<dbReference type="InterPro" id="IPR004358">
    <property type="entry name" value="Sig_transdc_His_kin-like_C"/>
</dbReference>
<evidence type="ECO:0000256" key="13">
    <source>
        <dbReference type="PIRNR" id="PIRNR037532"/>
    </source>
</evidence>
<dbReference type="InterPro" id="IPR003660">
    <property type="entry name" value="HAMP_dom"/>
</dbReference>
<evidence type="ECO:0000256" key="9">
    <source>
        <dbReference type="ARBA" id="ARBA00022840"/>
    </source>
</evidence>
<keyword evidence="8 13" id="KW-0418">Kinase</keyword>
<feature type="transmembrane region" description="Helical" evidence="15">
    <location>
        <begin position="96"/>
        <end position="121"/>
    </location>
</feature>
<dbReference type="Pfam" id="PF19312">
    <property type="entry name" value="NtrY_N"/>
    <property type="match status" value="1"/>
</dbReference>
<evidence type="ECO:0000256" key="12">
    <source>
        <dbReference type="ARBA" id="ARBA00023136"/>
    </source>
</evidence>
<dbReference type="SMART" id="SM00388">
    <property type="entry name" value="HisKA"/>
    <property type="match status" value="1"/>
</dbReference>
<dbReference type="PRINTS" id="PR00344">
    <property type="entry name" value="BCTRLSENSOR"/>
</dbReference>
<dbReference type="CDD" id="cd00082">
    <property type="entry name" value="HisKA"/>
    <property type="match status" value="1"/>
</dbReference>
<dbReference type="SMART" id="SM00304">
    <property type="entry name" value="HAMP"/>
    <property type="match status" value="1"/>
</dbReference>
<dbReference type="Gene3D" id="3.30.450.20">
    <property type="entry name" value="PAS domain"/>
    <property type="match status" value="1"/>
</dbReference>
<evidence type="ECO:0000256" key="2">
    <source>
        <dbReference type="ARBA" id="ARBA00004651"/>
    </source>
</evidence>
<evidence type="ECO:0000256" key="11">
    <source>
        <dbReference type="ARBA" id="ARBA00023012"/>
    </source>
</evidence>
<keyword evidence="12 13" id="KW-0472">Membrane</keyword>
<proteinExistence type="predicted"/>
<dbReference type="PIRSF" id="PIRSF037532">
    <property type="entry name" value="STHK_NtrY"/>
    <property type="match status" value="1"/>
</dbReference>
<dbReference type="SUPFAM" id="SSF55874">
    <property type="entry name" value="ATPase domain of HSP90 chaperone/DNA topoisomerase II/histidine kinase"/>
    <property type="match status" value="1"/>
</dbReference>
<dbReference type="InterPro" id="IPR003594">
    <property type="entry name" value="HATPase_dom"/>
</dbReference>
<dbReference type="InterPro" id="IPR005467">
    <property type="entry name" value="His_kinase_dom"/>
</dbReference>
<dbReference type="GO" id="GO:0009399">
    <property type="term" value="P:nitrogen fixation"/>
    <property type="evidence" value="ECO:0007669"/>
    <property type="project" value="UniProtKB-UniRule"/>
</dbReference>
<dbReference type="Gene3D" id="1.10.287.130">
    <property type="match status" value="1"/>
</dbReference>
<dbReference type="CDD" id="cd06225">
    <property type="entry name" value="HAMP"/>
    <property type="match status" value="1"/>
</dbReference>
<dbReference type="InterPro" id="IPR017232">
    <property type="entry name" value="NtrY"/>
</dbReference>
<dbReference type="Proteomes" id="UP000321567">
    <property type="component" value="Unassembled WGS sequence"/>
</dbReference>
<evidence type="ECO:0000256" key="6">
    <source>
        <dbReference type="ARBA" id="ARBA00022692"/>
    </source>
</evidence>
<dbReference type="RefSeq" id="WP_246135319.1">
    <property type="nucleotide sequence ID" value="NZ_BJZO01000001.1"/>
</dbReference>
<organism evidence="18 19">
    <name type="scientific">Pararhodospirillum oryzae</name>
    <dbReference type="NCBI Taxonomy" id="478448"/>
    <lineage>
        <taxon>Bacteria</taxon>
        <taxon>Pseudomonadati</taxon>
        <taxon>Pseudomonadota</taxon>
        <taxon>Alphaproteobacteria</taxon>
        <taxon>Rhodospirillales</taxon>
        <taxon>Rhodospirillaceae</taxon>
        <taxon>Pararhodospirillum</taxon>
    </lineage>
</organism>
<dbReference type="Gene3D" id="3.30.565.10">
    <property type="entry name" value="Histidine kinase-like ATPase, C-terminal domain"/>
    <property type="match status" value="1"/>
</dbReference>
<dbReference type="GO" id="GO:0005886">
    <property type="term" value="C:plasma membrane"/>
    <property type="evidence" value="ECO:0007669"/>
    <property type="project" value="UniProtKB-SubCell"/>
</dbReference>
<dbReference type="SUPFAM" id="SSF55785">
    <property type="entry name" value="PYP-like sensor domain (PAS domain)"/>
    <property type="match status" value="1"/>
</dbReference>
<dbReference type="PROSITE" id="PS50109">
    <property type="entry name" value="HIS_KIN"/>
    <property type="match status" value="1"/>
</dbReference>
<evidence type="ECO:0000256" key="15">
    <source>
        <dbReference type="SAM" id="Phobius"/>
    </source>
</evidence>
<dbReference type="Gene3D" id="6.10.340.10">
    <property type="match status" value="1"/>
</dbReference>
<dbReference type="Pfam" id="PF02518">
    <property type="entry name" value="HATPase_c"/>
    <property type="match status" value="1"/>
</dbReference>
<dbReference type="PANTHER" id="PTHR43065:SF10">
    <property type="entry name" value="PEROXIDE STRESS-ACTIVATED HISTIDINE KINASE MAK3"/>
    <property type="match status" value="1"/>
</dbReference>
<keyword evidence="3 13" id="KW-1003">Cell membrane</keyword>
<feature type="compositionally biased region" description="Polar residues" evidence="14">
    <location>
        <begin position="753"/>
        <end position="763"/>
    </location>
</feature>
<dbReference type="InterPro" id="IPR003661">
    <property type="entry name" value="HisK_dim/P_dom"/>
</dbReference>
<dbReference type="InterPro" id="IPR045671">
    <property type="entry name" value="NtrY-like_N"/>
</dbReference>
<dbReference type="InterPro" id="IPR000014">
    <property type="entry name" value="PAS"/>
</dbReference>
<dbReference type="InterPro" id="IPR036890">
    <property type="entry name" value="HATPase_C_sf"/>
</dbReference>
<protein>
    <recommendedName>
        <fullName evidence="13">Nitrogen regulation protein</fullName>
        <ecNumber evidence="13">2.7.13.3</ecNumber>
    </recommendedName>
</protein>
<dbReference type="PROSITE" id="PS50885">
    <property type="entry name" value="HAMP"/>
    <property type="match status" value="1"/>
</dbReference>
<keyword evidence="9 13" id="KW-0067">ATP-binding</keyword>
<keyword evidence="19" id="KW-1185">Reference proteome</keyword>
<dbReference type="EMBL" id="BJZO01000001">
    <property type="protein sequence ID" value="GEO79911.1"/>
    <property type="molecule type" value="Genomic_DNA"/>
</dbReference>
<accession>A0A512H399</accession>
<feature type="region of interest" description="Disordered" evidence="14">
    <location>
        <begin position="731"/>
        <end position="763"/>
    </location>
</feature>
<gene>
    <name evidence="18" type="ORF">ROR02_00420</name>
</gene>
<dbReference type="SUPFAM" id="SSF158472">
    <property type="entry name" value="HAMP domain-like"/>
    <property type="match status" value="1"/>
</dbReference>
<dbReference type="InterPro" id="IPR036097">
    <property type="entry name" value="HisK_dim/P_sf"/>
</dbReference>
<evidence type="ECO:0000256" key="3">
    <source>
        <dbReference type="ARBA" id="ARBA00022475"/>
    </source>
</evidence>
<comment type="catalytic activity">
    <reaction evidence="1 13">
        <text>ATP + protein L-histidine = ADP + protein N-phospho-L-histidine.</text>
        <dbReference type="EC" id="2.7.13.3"/>
    </reaction>
</comment>